<sequence>MSQTVITEAFEQWKTQQATDNQPVILDEFVLANVPGLDPSKGIDRKEGLPPAAHIVYRQAVSKTGVVNDNSVVYSVTIGADVGDFAFNWIGLVNKASGTLAMIVHAPLQSKVKNTNGQQGNVLTRSFLMEYKGAVSETLISTPAESWQIDFTARLSGMDEALRLANVDTYGPGAFFDDGFLVAKTGSQHFVTQGLGYIGGLRASLAANANIALTAIPTKVWADVSYSGTLTSAYQTRIKFTIAPELAHYTSNGVAHYVFALASIDEDGVITDLRPKGSLGEQQGKSDYLRKDKNLSDVHDVLTARKNLALKGAALLDVGTTPNTVAAGDDPRFDSYPVGAPIAWPSDTLPATTGYALMVGQTFDTTVYPKLAIAYPSGVIPDMRGWTIKGKPASGRAVGSYEQDAIKSHTHGGEVYGTDLGSPYTTGFDYGAKGTDGFDYGSKLTTEGGYHEHSMKARESNISLNGGGSSRRLLDVNHGYANEALITGEGQHQHWVGIGAHGHNVYIGGHSHQVPLGAHTHGLAIHAAGNPENTVKNIALNYIVRLA</sequence>
<dbReference type="PANTHER" id="PTHR35191:SF1">
    <property type="entry name" value="PROPHAGE SIDE TAIL FIBER PROTEIN HOMOLOG STFQ-RELATED"/>
    <property type="match status" value="1"/>
</dbReference>
<feature type="domain" description="Phage tail fibre protein N-terminal" evidence="2">
    <location>
        <begin position="3"/>
        <end position="158"/>
    </location>
</feature>
<evidence type="ECO:0000313" key="4">
    <source>
        <dbReference type="Proteomes" id="UP000317663"/>
    </source>
</evidence>
<evidence type="ECO:0000259" key="1">
    <source>
        <dbReference type="Pfam" id="PF07484"/>
    </source>
</evidence>
<dbReference type="InterPro" id="IPR022225">
    <property type="entry name" value="Phage_tail_fibre_N"/>
</dbReference>
<dbReference type="InterPro" id="IPR051934">
    <property type="entry name" value="Phage_Tail_Fiber_Structural"/>
</dbReference>
<comment type="caution">
    <text evidence="3">The sequence shown here is derived from an EMBL/GenBank/DDBJ whole genome shotgun (WGS) entry which is preliminary data.</text>
</comment>
<dbReference type="Pfam" id="PF12571">
    <property type="entry name" value="Phage_tail_fib"/>
    <property type="match status" value="1"/>
</dbReference>
<dbReference type="Gene3D" id="3.90.1340.10">
    <property type="entry name" value="Phage tail collar domain"/>
    <property type="match status" value="1"/>
</dbReference>
<keyword evidence="4" id="KW-1185">Reference proteome</keyword>
<protein>
    <submittedName>
        <fullName evidence="3">Phage tail protein</fullName>
    </submittedName>
</protein>
<dbReference type="AlphaFoldDB" id="A0A502GIU1"/>
<gene>
    <name evidence="3" type="ORF">EAH77_12690</name>
</gene>
<dbReference type="PANTHER" id="PTHR35191">
    <property type="entry name" value="PROPHAGE SIDE TAIL FIBER PROTEIN HOMOLOG STFQ-RELATED"/>
    <property type="match status" value="1"/>
</dbReference>
<reference evidence="3 4" key="1">
    <citation type="journal article" date="2019" name="Environ. Microbiol.">
        <title>Species interactions and distinct microbial communities in high Arctic permafrost affected cryosols are associated with the CH4 and CO2 gas fluxes.</title>
        <authorList>
            <person name="Altshuler I."/>
            <person name="Hamel J."/>
            <person name="Turney S."/>
            <person name="Magnuson E."/>
            <person name="Levesque R."/>
            <person name="Greer C."/>
            <person name="Whyte L.G."/>
        </authorList>
    </citation>
    <scope>NUCLEOTIDE SEQUENCE [LARGE SCALE GENOMIC DNA]</scope>
    <source>
        <strain evidence="3 4">E4</strain>
    </source>
</reference>
<organism evidence="3 4">
    <name type="scientific">Ewingella americana</name>
    <dbReference type="NCBI Taxonomy" id="41202"/>
    <lineage>
        <taxon>Bacteria</taxon>
        <taxon>Pseudomonadati</taxon>
        <taxon>Pseudomonadota</taxon>
        <taxon>Gammaproteobacteria</taxon>
        <taxon>Enterobacterales</taxon>
        <taxon>Yersiniaceae</taxon>
        <taxon>Ewingella</taxon>
    </lineage>
</organism>
<dbReference type="RefSeq" id="WP_140473171.1">
    <property type="nucleotide sequence ID" value="NZ_RCZD01000006.1"/>
</dbReference>
<dbReference type="InterPro" id="IPR037053">
    <property type="entry name" value="Phage_tail_collar_dom_sf"/>
</dbReference>
<feature type="domain" description="Phage tail collar" evidence="1">
    <location>
        <begin position="339"/>
        <end position="388"/>
    </location>
</feature>
<accession>A0A502GIU1</accession>
<evidence type="ECO:0000313" key="3">
    <source>
        <dbReference type="EMBL" id="TPG61492.1"/>
    </source>
</evidence>
<dbReference type="Proteomes" id="UP000317663">
    <property type="component" value="Unassembled WGS sequence"/>
</dbReference>
<evidence type="ECO:0000259" key="2">
    <source>
        <dbReference type="Pfam" id="PF12571"/>
    </source>
</evidence>
<dbReference type="InterPro" id="IPR011083">
    <property type="entry name" value="Phage_tail_collar_dom"/>
</dbReference>
<proteinExistence type="predicted"/>
<dbReference type="OrthoDB" id="9810174at2"/>
<dbReference type="SUPFAM" id="SSF88874">
    <property type="entry name" value="Receptor-binding domain of short tail fibre protein gp12"/>
    <property type="match status" value="1"/>
</dbReference>
<dbReference type="EMBL" id="RCZD01000006">
    <property type="protein sequence ID" value="TPG61492.1"/>
    <property type="molecule type" value="Genomic_DNA"/>
</dbReference>
<dbReference type="Pfam" id="PF07484">
    <property type="entry name" value="Collar"/>
    <property type="match status" value="1"/>
</dbReference>
<name>A0A502GIU1_9GAMM</name>